<dbReference type="Pfam" id="PF10413">
    <property type="entry name" value="Rhodopsin_N"/>
    <property type="match status" value="1"/>
</dbReference>
<dbReference type="PROSITE" id="PS50262">
    <property type="entry name" value="G_PROTEIN_RECEP_F1_2"/>
    <property type="match status" value="1"/>
</dbReference>
<keyword evidence="14 22" id="KW-0807">Transducer</keyword>
<dbReference type="PRINTS" id="PR00579">
    <property type="entry name" value="RHODOPSIN"/>
</dbReference>
<feature type="disulfide bond" evidence="18">
    <location>
        <begin position="262"/>
        <end position="339"/>
    </location>
</feature>
<feature type="transmembrane region" description="Helical" evidence="22">
    <location>
        <begin position="194"/>
        <end position="215"/>
    </location>
</feature>
<dbReference type="AlphaFoldDB" id="A0A8X8BUN6"/>
<dbReference type="EMBL" id="JAATIS010000485">
    <property type="protein sequence ID" value="KAG2467579.1"/>
    <property type="molecule type" value="Genomic_DNA"/>
</dbReference>
<evidence type="ECO:0000256" key="2">
    <source>
        <dbReference type="ARBA" id="ARBA00022543"/>
    </source>
</evidence>
<evidence type="ECO:0000256" key="22">
    <source>
        <dbReference type="RuleBase" id="RU004951"/>
    </source>
</evidence>
<dbReference type="InterPro" id="IPR000732">
    <property type="entry name" value="Rhodopsin"/>
</dbReference>
<evidence type="ECO:0000256" key="16">
    <source>
        <dbReference type="PIRSR" id="PIRSR600732-1"/>
    </source>
</evidence>
<evidence type="ECO:0000256" key="7">
    <source>
        <dbReference type="ARBA" id="ARBA00022989"/>
    </source>
</evidence>
<keyword evidence="17" id="KW-0479">Metal-binding</keyword>
<keyword evidence="4 22" id="KW-0716">Sensory transduction</keyword>
<keyword evidence="26" id="KW-1185">Reference proteome</keyword>
<feature type="domain" description="G-protein coupled receptors family 1 profile" evidence="24">
    <location>
        <begin position="206"/>
        <end position="458"/>
    </location>
</feature>
<evidence type="ECO:0000256" key="14">
    <source>
        <dbReference type="ARBA" id="ARBA00023224"/>
    </source>
</evidence>
<keyword evidence="9 22" id="KW-0297">G-protein coupled receptor</keyword>
<reference evidence="25 26" key="1">
    <citation type="journal article" date="2021" name="Cell">
        <title>Tracing the genetic footprints of vertebrate landing in non-teleost ray-finned fishes.</title>
        <authorList>
            <person name="Bi X."/>
            <person name="Wang K."/>
            <person name="Yang L."/>
            <person name="Pan H."/>
            <person name="Jiang H."/>
            <person name="Wei Q."/>
            <person name="Fang M."/>
            <person name="Yu H."/>
            <person name="Zhu C."/>
            <person name="Cai Y."/>
            <person name="He Y."/>
            <person name="Gan X."/>
            <person name="Zeng H."/>
            <person name="Yu D."/>
            <person name="Zhu Y."/>
            <person name="Jiang H."/>
            <person name="Qiu Q."/>
            <person name="Yang H."/>
            <person name="Zhang Y.E."/>
            <person name="Wang W."/>
            <person name="Zhu M."/>
            <person name="He S."/>
            <person name="Zhang G."/>
        </authorList>
    </citation>
    <scope>NUCLEOTIDE SEQUENCE [LARGE SCALE GENOMIC DNA]</scope>
    <source>
        <strain evidence="25">Bchr_013</strain>
    </source>
</reference>
<keyword evidence="15" id="KW-0844">Vision</keyword>
<feature type="glycosylation site" description="N-linked (GlcNAc...) asparagine" evidence="19">
    <location>
        <position position="154"/>
    </location>
</feature>
<evidence type="ECO:0000256" key="4">
    <source>
        <dbReference type="ARBA" id="ARBA00022606"/>
    </source>
</evidence>
<keyword evidence="3" id="KW-0597">Phosphoprotein</keyword>
<dbReference type="Proteomes" id="UP000886611">
    <property type="component" value="Unassembled WGS sequence"/>
</dbReference>
<feature type="glycosylation site" description="N-linked (GlcNAc...) asparagine" evidence="19">
    <location>
        <position position="167"/>
    </location>
</feature>
<feature type="lipid moiety-binding region" description="S-palmitoyl cysteine" evidence="20">
    <location>
        <position position="474"/>
    </location>
</feature>
<evidence type="ECO:0000256" key="1">
    <source>
        <dbReference type="ARBA" id="ARBA00004141"/>
    </source>
</evidence>
<evidence type="ECO:0000256" key="12">
    <source>
        <dbReference type="ARBA" id="ARBA00023170"/>
    </source>
</evidence>
<comment type="caution">
    <text evidence="25">The sequence shown here is derived from an EMBL/GenBank/DDBJ whole genome shotgun (WGS) entry which is preliminary data.</text>
</comment>
<keyword evidence="7 22" id="KW-1133">Transmembrane helix</keyword>
<evidence type="ECO:0000256" key="9">
    <source>
        <dbReference type="ARBA" id="ARBA00023040"/>
    </source>
</evidence>
<evidence type="ECO:0000256" key="17">
    <source>
        <dbReference type="PIRSR" id="PIRSR600732-2"/>
    </source>
</evidence>
<evidence type="ECO:0000256" key="18">
    <source>
        <dbReference type="PIRSR" id="PIRSR600732-3"/>
    </source>
</evidence>
<proteinExistence type="inferred from homology"/>
<evidence type="ECO:0000256" key="8">
    <source>
        <dbReference type="ARBA" id="ARBA00022991"/>
    </source>
</evidence>
<comment type="similarity">
    <text evidence="22">Belongs to the G-protein coupled receptor 1 family. Opsin subfamily.</text>
</comment>
<feature type="compositionally biased region" description="Low complexity" evidence="23">
    <location>
        <begin position="95"/>
        <end position="108"/>
    </location>
</feature>
<comment type="PTM">
    <text evidence="21">Contains one covalently linked retinal chromophore.</text>
</comment>
<sequence length="507" mass="56176">MIMLWQTTGDLVLPGTWRRKDQERGNIFPGAQEGSTPGLHEGHGLGAWKLKMLGSVWTILKPWMAALLPHQKVLLEEEPNAPGCPCSTSATLGSAAGNSSGSTWSTSGCNMKGATSLQSGSRSREEEDGACEWRSEGGRGRKREEKKEFYGTMNGTEGVNFYVPFSNRTGLVRSPFEYPQYYLAAPWKFSTLCAYMFMLISLGFPINFLTLVVTFKHKKLRQPLNYILVNLAVAGLFMVCFGFTITFYTAMNGYFVFGPTGCAIEGFMATLGGEVALWSLVVLAIERYIVVCKPMGNFRFSATHAFMGIAFTWVMALSCAAPPLFGWSRYLPEGMQCSCGPDYYTMNPHYNNASYVIYMFVVHFFIPVVIIFFSYGRLICKVKEAAASQQESATTQKAEREVTRMVILMVIGFMFAWTPYATVAFWIFMNQGADFTATLMTIPAFFSKSSSLYNPIIYVLLNKQFRNCMITTICCGKNPLGDDDVSSTASQSKTEVSSVSSSQVSPA</sequence>
<keyword evidence="17" id="KW-0862">Zinc</keyword>
<keyword evidence="10 22" id="KW-0472">Membrane</keyword>
<feature type="transmembrane region" description="Helical" evidence="22">
    <location>
        <begin position="227"/>
        <end position="251"/>
    </location>
</feature>
<keyword evidence="20" id="KW-0449">Lipoprotein</keyword>
<feature type="non-terminal residue" evidence="25">
    <location>
        <position position="1"/>
    </location>
</feature>
<dbReference type="InterPro" id="IPR001760">
    <property type="entry name" value="Opsin"/>
</dbReference>
<dbReference type="CDD" id="cd15080">
    <property type="entry name" value="7tmA_MWS_opsin"/>
    <property type="match status" value="1"/>
</dbReference>
<keyword evidence="5 22" id="KW-0812">Transmembrane</keyword>
<evidence type="ECO:0000256" key="19">
    <source>
        <dbReference type="PIRSR" id="PIRSR600732-4"/>
    </source>
</evidence>
<keyword evidence="12 22" id="KW-0675">Receptor</keyword>
<feature type="transmembrane region" description="Helical" evidence="22">
    <location>
        <begin position="263"/>
        <end position="285"/>
    </location>
</feature>
<feature type="transmembrane region" description="Helical" evidence="22">
    <location>
        <begin position="406"/>
        <end position="429"/>
    </location>
</feature>
<dbReference type="GO" id="GO:0004930">
    <property type="term" value="F:G protein-coupled receptor activity"/>
    <property type="evidence" value="ECO:0007669"/>
    <property type="project" value="UniProtKB-KW"/>
</dbReference>
<evidence type="ECO:0000313" key="25">
    <source>
        <dbReference type="EMBL" id="KAG2467579.1"/>
    </source>
</evidence>
<feature type="region of interest" description="Disordered" evidence="23">
    <location>
        <begin position="95"/>
        <end position="138"/>
    </location>
</feature>
<feature type="non-terminal residue" evidence="25">
    <location>
        <position position="507"/>
    </location>
</feature>
<evidence type="ECO:0000256" key="6">
    <source>
        <dbReference type="ARBA" id="ARBA00022925"/>
    </source>
</evidence>
<feature type="transmembrane region" description="Helical" evidence="22">
    <location>
        <begin position="305"/>
        <end position="325"/>
    </location>
</feature>
<feature type="modified residue" description="N6-(retinylidene)lysine" evidence="21">
    <location>
        <position position="448"/>
    </location>
</feature>
<keyword evidence="2 22" id="KW-0600">Photoreceptor protein</keyword>
<evidence type="ECO:0000256" key="3">
    <source>
        <dbReference type="ARBA" id="ARBA00022553"/>
    </source>
</evidence>
<dbReference type="GO" id="GO:0009881">
    <property type="term" value="F:photoreceptor activity"/>
    <property type="evidence" value="ECO:0007669"/>
    <property type="project" value="UniProtKB-KW"/>
</dbReference>
<dbReference type="Gene3D" id="1.20.1070.10">
    <property type="entry name" value="Rhodopsin 7-helix transmembrane proteins"/>
    <property type="match status" value="1"/>
</dbReference>
<evidence type="ECO:0000256" key="20">
    <source>
        <dbReference type="PIRSR" id="PIRSR600732-5"/>
    </source>
</evidence>
<evidence type="ECO:0000256" key="11">
    <source>
        <dbReference type="ARBA" id="ARBA00023157"/>
    </source>
</evidence>
<evidence type="ECO:0000313" key="26">
    <source>
        <dbReference type="Proteomes" id="UP000886611"/>
    </source>
</evidence>
<dbReference type="Pfam" id="PF00001">
    <property type="entry name" value="7tm_1"/>
    <property type="match status" value="1"/>
</dbReference>
<dbReference type="SUPFAM" id="SSF81321">
    <property type="entry name" value="Family A G protein-coupled receptor-like"/>
    <property type="match status" value="1"/>
</dbReference>
<dbReference type="GO" id="GO:0016020">
    <property type="term" value="C:membrane"/>
    <property type="evidence" value="ECO:0007669"/>
    <property type="project" value="UniProtKB-SubCell"/>
</dbReference>
<evidence type="ECO:0000256" key="5">
    <source>
        <dbReference type="ARBA" id="ARBA00022692"/>
    </source>
</evidence>
<dbReference type="InterPro" id="IPR027430">
    <property type="entry name" value="Retinal_BS"/>
</dbReference>
<dbReference type="PANTHER" id="PTHR24240">
    <property type="entry name" value="OPSIN"/>
    <property type="match status" value="1"/>
</dbReference>
<evidence type="ECO:0000256" key="13">
    <source>
        <dbReference type="ARBA" id="ARBA00023180"/>
    </source>
</evidence>
<dbReference type="PRINTS" id="PR00237">
    <property type="entry name" value="GPCRRHODOPSN"/>
</dbReference>
<gene>
    <name evidence="25" type="primary">Pra1</name>
    <name evidence="25" type="ORF">GTO96_0015626</name>
</gene>
<keyword evidence="11 18" id="KW-1015">Disulfide bond</keyword>
<dbReference type="GO" id="GO:0007602">
    <property type="term" value="P:phototransduction"/>
    <property type="evidence" value="ECO:0007669"/>
    <property type="project" value="UniProtKB-KW"/>
</dbReference>
<evidence type="ECO:0000256" key="21">
    <source>
        <dbReference type="PIRSR" id="PIRSR600732-50"/>
    </source>
</evidence>
<dbReference type="GO" id="GO:0007601">
    <property type="term" value="P:visual perception"/>
    <property type="evidence" value="ECO:0007669"/>
    <property type="project" value="UniProtKB-KW"/>
</dbReference>
<feature type="region of interest" description="Disordered" evidence="23">
    <location>
        <begin position="484"/>
        <end position="507"/>
    </location>
</feature>
<name>A0A8X8BUN6_POLSE</name>
<evidence type="ECO:0000256" key="10">
    <source>
        <dbReference type="ARBA" id="ARBA00023136"/>
    </source>
</evidence>
<dbReference type="InterPro" id="IPR017452">
    <property type="entry name" value="GPCR_Rhodpsn_7TM"/>
</dbReference>
<protein>
    <recommendedName>
        <fullName evidence="22">Rhodopsin</fullName>
    </recommendedName>
</protein>
<keyword evidence="13 19" id="KW-0325">Glycoprotein</keyword>
<dbReference type="PROSITE" id="PS00237">
    <property type="entry name" value="G_PROTEIN_RECEP_F1_1"/>
    <property type="match status" value="1"/>
</dbReference>
<dbReference type="GO" id="GO:0046872">
    <property type="term" value="F:metal ion binding"/>
    <property type="evidence" value="ECO:0007669"/>
    <property type="project" value="UniProtKB-KW"/>
</dbReference>
<comment type="subcellular location">
    <subcellularLocation>
        <location evidence="1 22">Membrane</location>
        <topology evidence="1 22">Multi-pass membrane protein</topology>
    </subcellularLocation>
</comment>
<dbReference type="InterPro" id="IPR019477">
    <property type="entry name" value="Rhodopsin_N"/>
</dbReference>
<accession>A0A8X8BUN6</accession>
<feature type="compositionally biased region" description="Low complexity" evidence="23">
    <location>
        <begin position="490"/>
        <end position="507"/>
    </location>
</feature>
<feature type="transmembrane region" description="Helical" evidence="22">
    <location>
        <begin position="435"/>
        <end position="461"/>
    </location>
</feature>
<dbReference type="PRINTS" id="PR00238">
    <property type="entry name" value="OPSIN"/>
</dbReference>
<feature type="lipid moiety-binding region" description="S-palmitoyl cysteine" evidence="20">
    <location>
        <position position="475"/>
    </location>
</feature>
<evidence type="ECO:0000256" key="15">
    <source>
        <dbReference type="ARBA" id="ARBA00023305"/>
    </source>
</evidence>
<dbReference type="InterPro" id="IPR000276">
    <property type="entry name" value="GPCR_Rhodpsn"/>
</dbReference>
<keyword evidence="8 21" id="KW-0157">Chromophore</keyword>
<evidence type="ECO:0000256" key="23">
    <source>
        <dbReference type="SAM" id="MobiDB-lite"/>
    </source>
</evidence>
<evidence type="ECO:0000259" key="24">
    <source>
        <dbReference type="PROSITE" id="PS50262"/>
    </source>
</evidence>
<feature type="binding site" evidence="16">
    <location>
        <position position="431"/>
    </location>
    <ligand>
        <name>Zn(2+)</name>
        <dbReference type="ChEBI" id="CHEBI:29105"/>
    </ligand>
</feature>
<organism evidence="25 26">
    <name type="scientific">Polypterus senegalus</name>
    <name type="common">Senegal bichir</name>
    <dbReference type="NCBI Taxonomy" id="55291"/>
    <lineage>
        <taxon>Eukaryota</taxon>
        <taxon>Metazoa</taxon>
        <taxon>Chordata</taxon>
        <taxon>Craniata</taxon>
        <taxon>Vertebrata</taxon>
        <taxon>Euteleostomi</taxon>
        <taxon>Actinopterygii</taxon>
        <taxon>Polypteriformes</taxon>
        <taxon>Polypteridae</taxon>
        <taxon>Polypterus</taxon>
    </lineage>
</organism>
<feature type="transmembrane region" description="Helical" evidence="22">
    <location>
        <begin position="355"/>
        <end position="375"/>
    </location>
</feature>
<dbReference type="PROSITE" id="PS00238">
    <property type="entry name" value="OPSIN"/>
    <property type="match status" value="1"/>
</dbReference>
<keyword evidence="6 21" id="KW-0681">Retinal protein</keyword>
<feature type="site" description="Plays an important role in the conformation switch to the active conformation" evidence="17">
    <location>
        <position position="265"/>
    </location>
</feature>
<dbReference type="FunFam" id="1.20.1070.10:FF:000018">
    <property type="entry name" value="Rhodopsin"/>
    <property type="match status" value="1"/>
</dbReference>
<dbReference type="InterPro" id="IPR050125">
    <property type="entry name" value="GPCR_opsins"/>
</dbReference>